<keyword evidence="3" id="KW-1185">Reference proteome</keyword>
<keyword evidence="1" id="KW-0812">Transmembrane</keyword>
<feature type="transmembrane region" description="Helical" evidence="1">
    <location>
        <begin position="78"/>
        <end position="98"/>
    </location>
</feature>
<keyword evidence="1" id="KW-1133">Transmembrane helix</keyword>
<dbReference type="Proteomes" id="UP001499851">
    <property type="component" value="Unassembled WGS sequence"/>
</dbReference>
<name>A0ABN2HLL4_9ACTN</name>
<sequence length="161" mass="17391">MRALHRDTGIVLGHLDETRFFTVVVYSRETRRFRLTPVPCRRPAEGAADIEIRCGACGQELLLRARSAASTARVRRRLLVVALAGLAVAAAAVVAGSLVHLPLADPLGKLVLVVFLLALPVAGAAGWRWWKEDGLRLHAATGGADRVHWRMDAPVPVRAAP</sequence>
<dbReference type="RefSeq" id="WP_344490678.1">
    <property type="nucleotide sequence ID" value="NZ_BAAAQF010000022.1"/>
</dbReference>
<evidence type="ECO:0000313" key="3">
    <source>
        <dbReference type="Proteomes" id="UP001499851"/>
    </source>
</evidence>
<feature type="transmembrane region" description="Helical" evidence="1">
    <location>
        <begin position="110"/>
        <end position="130"/>
    </location>
</feature>
<comment type="caution">
    <text evidence="2">The sequence shown here is derived from an EMBL/GenBank/DDBJ whole genome shotgun (WGS) entry which is preliminary data.</text>
</comment>
<evidence type="ECO:0000256" key="1">
    <source>
        <dbReference type="SAM" id="Phobius"/>
    </source>
</evidence>
<reference evidence="2 3" key="1">
    <citation type="journal article" date="2019" name="Int. J. Syst. Evol. Microbiol.">
        <title>The Global Catalogue of Microorganisms (GCM) 10K type strain sequencing project: providing services to taxonomists for standard genome sequencing and annotation.</title>
        <authorList>
            <consortium name="The Broad Institute Genomics Platform"/>
            <consortium name="The Broad Institute Genome Sequencing Center for Infectious Disease"/>
            <person name="Wu L."/>
            <person name="Ma J."/>
        </authorList>
    </citation>
    <scope>NUCLEOTIDE SEQUENCE [LARGE SCALE GENOMIC DNA]</scope>
    <source>
        <strain evidence="2 3">JCM 16001</strain>
    </source>
</reference>
<dbReference type="EMBL" id="BAAAQF010000022">
    <property type="protein sequence ID" value="GAA1689995.1"/>
    <property type="molecule type" value="Genomic_DNA"/>
</dbReference>
<gene>
    <name evidence="2" type="ORF">GCM10009830_42010</name>
</gene>
<proteinExistence type="predicted"/>
<organism evidence="2 3">
    <name type="scientific">Glycomyces endophyticus</name>
    <dbReference type="NCBI Taxonomy" id="480996"/>
    <lineage>
        <taxon>Bacteria</taxon>
        <taxon>Bacillati</taxon>
        <taxon>Actinomycetota</taxon>
        <taxon>Actinomycetes</taxon>
        <taxon>Glycomycetales</taxon>
        <taxon>Glycomycetaceae</taxon>
        <taxon>Glycomyces</taxon>
    </lineage>
</organism>
<accession>A0ABN2HLL4</accession>
<evidence type="ECO:0000313" key="2">
    <source>
        <dbReference type="EMBL" id="GAA1689995.1"/>
    </source>
</evidence>
<keyword evidence="1" id="KW-0472">Membrane</keyword>
<protein>
    <submittedName>
        <fullName evidence="2">Uncharacterized protein</fullName>
    </submittedName>
</protein>